<reference evidence="1 2" key="1">
    <citation type="submission" date="2013-04" db="EMBL/GenBank/DDBJ databases">
        <title>Zunongwangia sp. 22II14-10F7 Genome Sequencing.</title>
        <authorList>
            <person name="Lai Q."/>
            <person name="Shao Z."/>
        </authorList>
    </citation>
    <scope>NUCLEOTIDE SEQUENCE [LARGE SCALE GENOMIC DNA]</scope>
    <source>
        <strain evidence="1 2">22II14-10F7</strain>
    </source>
</reference>
<accession>A0A1Y1T2N5</accession>
<comment type="caution">
    <text evidence="1">The sequence shown here is derived from an EMBL/GenBank/DDBJ whole genome shotgun (WGS) entry which is preliminary data.</text>
</comment>
<dbReference type="STRING" id="1185767.IIF7_10718"/>
<proteinExistence type="predicted"/>
<dbReference type="OrthoDB" id="1523452at2"/>
<organism evidence="1 2">
    <name type="scientific">Zunongwangia atlantica 22II14-10F7</name>
    <dbReference type="NCBI Taxonomy" id="1185767"/>
    <lineage>
        <taxon>Bacteria</taxon>
        <taxon>Pseudomonadati</taxon>
        <taxon>Bacteroidota</taxon>
        <taxon>Flavobacteriia</taxon>
        <taxon>Flavobacteriales</taxon>
        <taxon>Flavobacteriaceae</taxon>
        <taxon>Zunongwangia</taxon>
    </lineage>
</organism>
<evidence type="ECO:0000313" key="2">
    <source>
        <dbReference type="Proteomes" id="UP000192746"/>
    </source>
</evidence>
<gene>
    <name evidence="1" type="ORF">IIF7_10718</name>
</gene>
<dbReference type="Proteomes" id="UP000192746">
    <property type="component" value="Unassembled WGS sequence"/>
</dbReference>
<name>A0A1Y1T2N5_9FLAO</name>
<dbReference type="EMBL" id="ARYN01000009">
    <property type="protein sequence ID" value="ORL45288.1"/>
    <property type="molecule type" value="Genomic_DNA"/>
</dbReference>
<protein>
    <submittedName>
        <fullName evidence="1">WbqC-like protein</fullName>
    </submittedName>
</protein>
<dbReference type="RefSeq" id="WP_084841692.1">
    <property type="nucleotide sequence ID" value="NZ_ARYN01000009.1"/>
</dbReference>
<dbReference type="AlphaFoldDB" id="A0A1Y1T2N5"/>
<dbReference type="InterPro" id="IPR014985">
    <property type="entry name" value="WbqC"/>
</dbReference>
<keyword evidence="2" id="KW-1185">Reference proteome</keyword>
<sequence>MNTVLLHPAYFGPVSQYAVITQYEKIVLENFDSYQKQTYRNRMYIYDANGKLLLNIPIKHKSSLTGKASDGNQLYKDVLIDNSFEWQKQHWRALKASYQTSPFFEFYEDDIIYLYENQFSHLMDFNLKCQSFVFDAIRIEAEIIQTDEYFRNPTAMDNGRHLISAKKDFNFLSERYQQVFEPKHGFLNNLSILDLIFNLGPQSLDFLENQKLPDFNF</sequence>
<evidence type="ECO:0000313" key="1">
    <source>
        <dbReference type="EMBL" id="ORL45288.1"/>
    </source>
</evidence>
<dbReference type="Pfam" id="PF08889">
    <property type="entry name" value="WbqC"/>
    <property type="match status" value="1"/>
</dbReference>